<organism evidence="11 12">
    <name type="scientific">Celeribacter baekdonensis</name>
    <dbReference type="NCBI Taxonomy" id="875171"/>
    <lineage>
        <taxon>Bacteria</taxon>
        <taxon>Pseudomonadati</taxon>
        <taxon>Pseudomonadota</taxon>
        <taxon>Alphaproteobacteria</taxon>
        <taxon>Rhodobacterales</taxon>
        <taxon>Roseobacteraceae</taxon>
        <taxon>Celeribacter</taxon>
    </lineage>
</organism>
<feature type="transmembrane region" description="Helical" evidence="10">
    <location>
        <begin position="369"/>
        <end position="387"/>
    </location>
</feature>
<keyword evidence="7 10" id="KW-1133">Transmembrane helix</keyword>
<dbReference type="KEGG" id="cbak:DA792_13000"/>
<dbReference type="InterPro" id="IPR002528">
    <property type="entry name" value="MATE_fam"/>
</dbReference>
<keyword evidence="4" id="KW-0813">Transport</keyword>
<dbReference type="NCBIfam" id="TIGR00797">
    <property type="entry name" value="matE"/>
    <property type="match status" value="1"/>
</dbReference>
<feature type="transmembrane region" description="Helical" evidence="10">
    <location>
        <begin position="20"/>
        <end position="40"/>
    </location>
</feature>
<protein>
    <recommendedName>
        <fullName evidence="3">Multidrug export protein MepA</fullName>
    </recommendedName>
</protein>
<feature type="transmembrane region" description="Helical" evidence="10">
    <location>
        <begin position="280"/>
        <end position="302"/>
    </location>
</feature>
<evidence type="ECO:0000256" key="10">
    <source>
        <dbReference type="SAM" id="Phobius"/>
    </source>
</evidence>
<feature type="transmembrane region" description="Helical" evidence="10">
    <location>
        <begin position="399"/>
        <end position="418"/>
    </location>
</feature>
<dbReference type="GO" id="GO:0005886">
    <property type="term" value="C:plasma membrane"/>
    <property type="evidence" value="ECO:0007669"/>
    <property type="project" value="UniProtKB-SubCell"/>
</dbReference>
<dbReference type="AlphaFoldDB" id="A0A2R4M440"/>
<dbReference type="Pfam" id="PF01554">
    <property type="entry name" value="MatE"/>
    <property type="match status" value="2"/>
</dbReference>
<comment type="subcellular location">
    <subcellularLocation>
        <location evidence="1">Cell inner membrane</location>
        <topology evidence="1">Multi-pass membrane protein</topology>
    </subcellularLocation>
</comment>
<reference evidence="11 12" key="1">
    <citation type="submission" date="2018-03" db="EMBL/GenBank/DDBJ databases">
        <title>The Complete Genome of Celeribacter baekdonensis strain LH4, a Thiosulfate-Oxidizing Alphaproteobacterium Isolated from Gulf of Mexico Continental Slope Sediments.</title>
        <authorList>
            <person name="Flood B.E."/>
            <person name="Bailey J.V."/>
            <person name="Leprich D."/>
        </authorList>
    </citation>
    <scope>NUCLEOTIDE SEQUENCE [LARGE SCALE GENOMIC DNA]</scope>
    <source>
        <strain evidence="11 12">LH4</strain>
    </source>
</reference>
<evidence type="ECO:0000256" key="7">
    <source>
        <dbReference type="ARBA" id="ARBA00022989"/>
    </source>
</evidence>
<evidence type="ECO:0000313" key="11">
    <source>
        <dbReference type="EMBL" id="AVW91879.1"/>
    </source>
</evidence>
<dbReference type="CDD" id="cd13143">
    <property type="entry name" value="MATE_MepA_like"/>
    <property type="match status" value="1"/>
</dbReference>
<evidence type="ECO:0000256" key="9">
    <source>
        <dbReference type="ARBA" id="ARBA00023251"/>
    </source>
</evidence>
<evidence type="ECO:0000256" key="2">
    <source>
        <dbReference type="ARBA" id="ARBA00008417"/>
    </source>
</evidence>
<comment type="similarity">
    <text evidence="2">Belongs to the multi antimicrobial extrusion (MATE) (TC 2.A.66.1) family. MepA subfamily.</text>
</comment>
<feature type="transmembrane region" description="Helical" evidence="10">
    <location>
        <begin position="205"/>
        <end position="231"/>
    </location>
</feature>
<evidence type="ECO:0000256" key="4">
    <source>
        <dbReference type="ARBA" id="ARBA00022448"/>
    </source>
</evidence>
<dbReference type="InterPro" id="IPR048279">
    <property type="entry name" value="MdtK-like"/>
</dbReference>
<accession>A0A2R4M440</accession>
<feature type="transmembrane region" description="Helical" evidence="10">
    <location>
        <begin position="424"/>
        <end position="444"/>
    </location>
</feature>
<evidence type="ECO:0000256" key="5">
    <source>
        <dbReference type="ARBA" id="ARBA00022475"/>
    </source>
</evidence>
<feature type="transmembrane region" description="Helical" evidence="10">
    <location>
        <begin position="104"/>
        <end position="127"/>
    </location>
</feature>
<dbReference type="EMBL" id="CP028475">
    <property type="protein sequence ID" value="AVW91879.1"/>
    <property type="molecule type" value="Genomic_DNA"/>
</dbReference>
<keyword evidence="5" id="KW-1003">Cell membrane</keyword>
<keyword evidence="8 10" id="KW-0472">Membrane</keyword>
<feature type="transmembrane region" description="Helical" evidence="10">
    <location>
        <begin position="243"/>
        <end position="268"/>
    </location>
</feature>
<evidence type="ECO:0000256" key="6">
    <source>
        <dbReference type="ARBA" id="ARBA00022692"/>
    </source>
</evidence>
<dbReference type="GO" id="GO:0046677">
    <property type="term" value="P:response to antibiotic"/>
    <property type="evidence" value="ECO:0007669"/>
    <property type="project" value="UniProtKB-KW"/>
</dbReference>
<feature type="transmembrane region" description="Helical" evidence="10">
    <location>
        <begin position="60"/>
        <end position="83"/>
    </location>
</feature>
<evidence type="ECO:0000313" key="12">
    <source>
        <dbReference type="Proteomes" id="UP000241447"/>
    </source>
</evidence>
<dbReference type="OrthoDB" id="7805940at2"/>
<dbReference type="GO" id="GO:0042910">
    <property type="term" value="F:xenobiotic transmembrane transporter activity"/>
    <property type="evidence" value="ECO:0007669"/>
    <property type="project" value="InterPro"/>
</dbReference>
<gene>
    <name evidence="11" type="ORF">DA792_13000</name>
</gene>
<keyword evidence="9" id="KW-0046">Antibiotic resistance</keyword>
<dbReference type="PANTHER" id="PTHR43549:SF2">
    <property type="entry name" value="MULTIDRUG RESISTANCE PROTEIN NORM-RELATED"/>
    <property type="match status" value="1"/>
</dbReference>
<dbReference type="PIRSF" id="PIRSF006603">
    <property type="entry name" value="DinF"/>
    <property type="match status" value="1"/>
</dbReference>
<evidence type="ECO:0000256" key="3">
    <source>
        <dbReference type="ARBA" id="ARBA00022106"/>
    </source>
</evidence>
<feature type="transmembrane region" description="Helical" evidence="10">
    <location>
        <begin position="139"/>
        <end position="157"/>
    </location>
</feature>
<dbReference type="Proteomes" id="UP000241447">
    <property type="component" value="Chromosome"/>
</dbReference>
<dbReference type="InterPro" id="IPR052031">
    <property type="entry name" value="Membrane_Transporter-Flippase"/>
</dbReference>
<proteinExistence type="inferred from homology"/>
<keyword evidence="6 10" id="KW-0812">Transmembrane</keyword>
<dbReference type="InterPro" id="IPR045070">
    <property type="entry name" value="MATE_MepA-like"/>
</dbReference>
<dbReference type="GO" id="GO:0015297">
    <property type="term" value="F:antiporter activity"/>
    <property type="evidence" value="ECO:0007669"/>
    <property type="project" value="InterPro"/>
</dbReference>
<dbReference type="PANTHER" id="PTHR43549">
    <property type="entry name" value="MULTIDRUG RESISTANCE PROTEIN YPNP-RELATED"/>
    <property type="match status" value="1"/>
</dbReference>
<feature type="transmembrane region" description="Helical" evidence="10">
    <location>
        <begin position="323"/>
        <end position="349"/>
    </location>
</feature>
<evidence type="ECO:0000256" key="8">
    <source>
        <dbReference type="ARBA" id="ARBA00023136"/>
    </source>
</evidence>
<feature type="transmembrane region" description="Helical" evidence="10">
    <location>
        <begin position="169"/>
        <end position="193"/>
    </location>
</feature>
<name>A0A2R4M440_9RHOB</name>
<sequence>MSFANTADNRFLTATPGRLFVANALPMMLIMVMSGLLTVIDAAFLGHFVGADALAAVSVVFPVVMIPIALSSLVGGGMSSLLARHLGAGQHSEAADVFAQAHGLALFLSLCLILAFGAGGGVIIGALTDGQPALARMSYTYLAIMVFATPVQLLLSVHADAWRNEGRAGLMALMSVGVTFANIALNYALIVWLDMGVSGSAWGTALAQALGLLLLLGLRTRGAGILSLSALRRSRWVGKWRSILTLGAPVSLSFIGIALVSASVIVALRLSSTSGYVDSVAAYGIVTRIFSFTFMPLMAIALATQSIVGNNVGAKLYQRSNAVLRLALTVSGLYCATVEVILLTGHSWIGRGFVTDLGVITQVGDILRPMASLYVFAGPVLVLALYFQAIGKPGRTAALTLTKPFLLGPLLIATLATLYGAKAIWFAFPIADGIVGAIAFWIVITCQREGRDAVGFGLSDREEA</sequence>
<evidence type="ECO:0000256" key="1">
    <source>
        <dbReference type="ARBA" id="ARBA00004429"/>
    </source>
</evidence>